<dbReference type="EMBL" id="LKEY01031234">
    <property type="protein sequence ID" value="KYN50566.1"/>
    <property type="molecule type" value="Genomic_DNA"/>
</dbReference>
<dbReference type="PANTHER" id="PTHR21301:SF10">
    <property type="entry name" value="REVERSE TRANSCRIPTASE DOMAIN-CONTAINING PROTEIN"/>
    <property type="match status" value="1"/>
</dbReference>
<reference evidence="2 3" key="1">
    <citation type="submission" date="2015-09" db="EMBL/GenBank/DDBJ databases">
        <title>Trachymyrmex cornetzi WGS genome.</title>
        <authorList>
            <person name="Nygaard S."/>
            <person name="Hu H."/>
            <person name="Boomsma J."/>
            <person name="Zhang G."/>
        </authorList>
    </citation>
    <scope>NUCLEOTIDE SEQUENCE [LARGE SCALE GENOMIC DNA]</scope>
    <source>
        <strain evidence="2">Tcor2-1</strain>
        <tissue evidence="2">Whole body</tissue>
    </source>
</reference>
<dbReference type="Pfam" id="PF01541">
    <property type="entry name" value="GIY-YIG"/>
    <property type="match status" value="1"/>
</dbReference>
<proteinExistence type="predicted"/>
<dbReference type="InterPro" id="IPR000305">
    <property type="entry name" value="GIY-YIG_endonuc"/>
</dbReference>
<keyword evidence="3" id="KW-1185">Reference proteome</keyword>
<dbReference type="Proteomes" id="UP000078492">
    <property type="component" value="Unassembled WGS sequence"/>
</dbReference>
<evidence type="ECO:0000313" key="3">
    <source>
        <dbReference type="Proteomes" id="UP000078492"/>
    </source>
</evidence>
<dbReference type="InterPro" id="IPR058912">
    <property type="entry name" value="HTH_animal"/>
</dbReference>
<comment type="caution">
    <text evidence="2">The sequence shown here is derived from an EMBL/GenBank/DDBJ whole genome shotgun (WGS) entry which is preliminary data.</text>
</comment>
<dbReference type="SUPFAM" id="SSF82771">
    <property type="entry name" value="GIY-YIG endonuclease"/>
    <property type="match status" value="1"/>
</dbReference>
<feature type="domain" description="GIY-YIG" evidence="1">
    <location>
        <begin position="229"/>
        <end position="311"/>
    </location>
</feature>
<organism evidence="2 3">
    <name type="scientific">Trachymyrmex cornetzi</name>
    <dbReference type="NCBI Taxonomy" id="471704"/>
    <lineage>
        <taxon>Eukaryota</taxon>
        <taxon>Metazoa</taxon>
        <taxon>Ecdysozoa</taxon>
        <taxon>Arthropoda</taxon>
        <taxon>Hexapoda</taxon>
        <taxon>Insecta</taxon>
        <taxon>Pterygota</taxon>
        <taxon>Neoptera</taxon>
        <taxon>Endopterygota</taxon>
        <taxon>Hymenoptera</taxon>
        <taxon>Apocrita</taxon>
        <taxon>Aculeata</taxon>
        <taxon>Formicoidea</taxon>
        <taxon>Formicidae</taxon>
        <taxon>Myrmicinae</taxon>
        <taxon>Trachymyrmex</taxon>
    </lineage>
</organism>
<dbReference type="Gene3D" id="3.40.1440.10">
    <property type="entry name" value="GIY-YIG endonuclease"/>
    <property type="match status" value="1"/>
</dbReference>
<dbReference type="InterPro" id="IPR035901">
    <property type="entry name" value="GIY-YIG_endonuc_sf"/>
</dbReference>
<dbReference type="STRING" id="471704.A0A151K368"/>
<dbReference type="PANTHER" id="PTHR21301">
    <property type="entry name" value="REVERSE TRANSCRIPTASE"/>
    <property type="match status" value="1"/>
</dbReference>
<gene>
    <name evidence="2" type="ORF">ALC57_06479</name>
</gene>
<name>A0A151K368_9HYME</name>
<dbReference type="PROSITE" id="PS50164">
    <property type="entry name" value="GIY_YIG"/>
    <property type="match status" value="1"/>
</dbReference>
<sequence>MVASNYPVPVLIVEILLKSFNFPIAFYFRYVDDIIMAVPFNKIDEILISFNSWHRKLQFTIEVGGNQINFLDLTVIVNEKGTLEFDWFHKSTFSGRYLNYLSSHPISQKKGMVDKTILLSNPKYHFKNMKFIINTLLENDYPIDFILNTMNARIKLLLHKLTTKVDNNNVTEDSNEERPSWFVLPYAPQMSDKFFSIAKKLDVKLSFFSTNKLNKFIKVQKDILPKFSNKNVVYKIFCKDCDATYVGQTGRKLATRISEHRNHINSNTSNQSVITDHRLEYNHEFDWEGVRILDRERFLNKRLNSEMLHIYMPKNGLNLKTDTEFLHYSYASILNTFKHDCKPDLSMS</sequence>
<evidence type="ECO:0000259" key="1">
    <source>
        <dbReference type="PROSITE" id="PS50164"/>
    </source>
</evidence>
<evidence type="ECO:0000313" key="2">
    <source>
        <dbReference type="EMBL" id="KYN50566.1"/>
    </source>
</evidence>
<accession>A0A151K368</accession>
<dbReference type="Pfam" id="PF26215">
    <property type="entry name" value="HTH_animal"/>
    <property type="match status" value="1"/>
</dbReference>
<dbReference type="AlphaFoldDB" id="A0A151K368"/>
<protein>
    <recommendedName>
        <fullName evidence="1">GIY-YIG domain-containing protein</fullName>
    </recommendedName>
</protein>
<dbReference type="CDD" id="cd10442">
    <property type="entry name" value="GIY-YIG_PLEs"/>
    <property type="match status" value="1"/>
</dbReference>